<dbReference type="GO" id="GO:0036088">
    <property type="term" value="P:D-serine catabolic process"/>
    <property type="evidence" value="ECO:0007669"/>
    <property type="project" value="TreeGrafter"/>
</dbReference>
<keyword evidence="5" id="KW-1185">Reference proteome</keyword>
<evidence type="ECO:0000256" key="1">
    <source>
        <dbReference type="ARBA" id="ARBA00005323"/>
    </source>
</evidence>
<dbReference type="AlphaFoldDB" id="A0A432MJC9"/>
<dbReference type="InterPro" id="IPR051466">
    <property type="entry name" value="D-amino_acid_metab_enzyme"/>
</dbReference>
<evidence type="ECO:0000313" key="5">
    <source>
        <dbReference type="Proteomes" id="UP000280296"/>
    </source>
</evidence>
<evidence type="ECO:0000313" key="4">
    <source>
        <dbReference type="EMBL" id="RUL87494.1"/>
    </source>
</evidence>
<dbReference type="Gene3D" id="3.20.20.10">
    <property type="entry name" value="Alanine racemase"/>
    <property type="match status" value="1"/>
</dbReference>
<dbReference type="InterPro" id="IPR042208">
    <property type="entry name" value="D-ser_dehydrat-like_sf"/>
</dbReference>
<dbReference type="GO" id="GO:0008721">
    <property type="term" value="F:D-serine ammonia-lyase activity"/>
    <property type="evidence" value="ECO:0007669"/>
    <property type="project" value="TreeGrafter"/>
</dbReference>
<dbReference type="OrthoDB" id="9788869at2"/>
<comment type="caution">
    <text evidence="4">The sequence shown here is derived from an EMBL/GenBank/DDBJ whole genome shotgun (WGS) entry which is preliminary data.</text>
</comment>
<dbReference type="InterPro" id="IPR029066">
    <property type="entry name" value="PLP-binding_barrel"/>
</dbReference>
<evidence type="ECO:0000256" key="2">
    <source>
        <dbReference type="ARBA" id="ARBA00023239"/>
    </source>
</evidence>
<keyword evidence="2" id="KW-0456">Lyase</keyword>
<dbReference type="Pfam" id="PF01168">
    <property type="entry name" value="Ala_racemase_N"/>
    <property type="match status" value="1"/>
</dbReference>
<evidence type="ECO:0000259" key="3">
    <source>
        <dbReference type="SMART" id="SM01119"/>
    </source>
</evidence>
<dbReference type="Gene3D" id="2.40.37.20">
    <property type="entry name" value="D-serine dehydratase-like domain"/>
    <property type="match status" value="1"/>
</dbReference>
<dbReference type="EMBL" id="RYZH01000020">
    <property type="protein sequence ID" value="RUL87494.1"/>
    <property type="molecule type" value="Genomic_DNA"/>
</dbReference>
<protein>
    <submittedName>
        <fullName evidence="4">DSD1 family PLP-dependent enzyme</fullName>
    </submittedName>
</protein>
<dbReference type="SMART" id="SM01119">
    <property type="entry name" value="D-ser_dehydrat"/>
    <property type="match status" value="1"/>
</dbReference>
<dbReference type="SUPFAM" id="SSF51419">
    <property type="entry name" value="PLP-binding barrel"/>
    <property type="match status" value="1"/>
</dbReference>
<reference evidence="4 5" key="1">
    <citation type="submission" date="2018-12" db="EMBL/GenBank/DDBJ databases">
        <authorList>
            <person name="Toschakov S.V."/>
        </authorList>
    </citation>
    <scope>NUCLEOTIDE SEQUENCE [LARGE SCALE GENOMIC DNA]</scope>
    <source>
        <strain evidence="4 5">GM2012</strain>
    </source>
</reference>
<organism evidence="4 5">
    <name type="scientific">Tautonia sociabilis</name>
    <dbReference type="NCBI Taxonomy" id="2080755"/>
    <lineage>
        <taxon>Bacteria</taxon>
        <taxon>Pseudomonadati</taxon>
        <taxon>Planctomycetota</taxon>
        <taxon>Planctomycetia</taxon>
        <taxon>Isosphaerales</taxon>
        <taxon>Isosphaeraceae</taxon>
        <taxon>Tautonia</taxon>
    </lineage>
</organism>
<dbReference type="InterPro" id="IPR001608">
    <property type="entry name" value="Ala_racemase_N"/>
</dbReference>
<dbReference type="Pfam" id="PF14031">
    <property type="entry name" value="D-ser_dehydrat"/>
    <property type="match status" value="1"/>
</dbReference>
<gene>
    <name evidence="4" type="ORF">TsocGM_11675</name>
</gene>
<dbReference type="PANTHER" id="PTHR28004">
    <property type="entry name" value="ZGC:162816-RELATED"/>
    <property type="match status" value="1"/>
</dbReference>
<accession>A0A432MJC9</accession>
<name>A0A432MJC9_9BACT</name>
<reference evidence="4 5" key="2">
    <citation type="submission" date="2019-01" db="EMBL/GenBank/DDBJ databases">
        <title>Tautonia sociabilis, a novel thermotolerant planctomycete of Isosphaeraceae family, isolated from a 4000 m deep subterranean habitat.</title>
        <authorList>
            <person name="Kovaleva O.L."/>
            <person name="Elcheninov A.G."/>
            <person name="Van Heerden E."/>
            <person name="Toshchakov S.V."/>
            <person name="Novikov A."/>
            <person name="Bonch-Osmolovskaya E.A."/>
            <person name="Kublanov I.V."/>
        </authorList>
    </citation>
    <scope>NUCLEOTIDE SEQUENCE [LARGE SCALE GENOMIC DNA]</scope>
    <source>
        <strain evidence="4 5">GM2012</strain>
    </source>
</reference>
<sequence>MLLSPIGLAVDQLDTPALLLDLDAFEANVRTMADHFRSRSVSWRPHAKAFKSPAIAHALARAGAIGVTVAKVSEAEVMAGAGIRDILVAHLVVGPSKVARLAALQRQAEVKATVDHPDHLAPMAAAAREAGVEVGVLVDVDLGMGRNGVRSVDDAVSLSRRVADTPGLRFDGLMGYEGHTLFIPDQHTKRLAIGEAIGRLVEAKEAVEEAGLPCRIVSAGGTGSYQYTADIPGLTELQAGGGVFACRYYTEVCRVVGHRPAISVLATVVGRPTPSLAILDIGRKSISDYQTPPVLLDYPSSTVIGLSAEHVKVELGADDRLSIGDRVRVVPGYSDFTFVLHDRILACRGGRVEAVWPLLGRGMLQ</sequence>
<dbReference type="CDD" id="cd06819">
    <property type="entry name" value="PLPDE_III_LS_D-TA"/>
    <property type="match status" value="1"/>
</dbReference>
<dbReference type="Proteomes" id="UP000280296">
    <property type="component" value="Unassembled WGS sequence"/>
</dbReference>
<comment type="similarity">
    <text evidence="1">Belongs to the DSD1 family.</text>
</comment>
<feature type="domain" description="D-serine dehydratase-like" evidence="3">
    <location>
        <begin position="261"/>
        <end position="348"/>
    </location>
</feature>
<proteinExistence type="inferred from homology"/>
<dbReference type="PANTHER" id="PTHR28004:SF2">
    <property type="entry name" value="D-SERINE DEHYDRATASE"/>
    <property type="match status" value="1"/>
</dbReference>
<dbReference type="RefSeq" id="WP_126725552.1">
    <property type="nucleotide sequence ID" value="NZ_RYZH01000020.1"/>
</dbReference>
<dbReference type="InterPro" id="IPR026956">
    <property type="entry name" value="D-ser_dehydrat-like_dom"/>
</dbReference>